<protein>
    <submittedName>
        <fullName evidence="1">Uncharacterized protein</fullName>
    </submittedName>
</protein>
<dbReference type="EMBL" id="CM055110">
    <property type="protein sequence ID" value="KAJ7521933.1"/>
    <property type="molecule type" value="Genomic_DNA"/>
</dbReference>
<reference evidence="2" key="1">
    <citation type="journal article" date="2024" name="Proc. Natl. Acad. Sci. U.S.A.">
        <title>Extraordinary preservation of gene collinearity over three hundred million years revealed in homosporous lycophytes.</title>
        <authorList>
            <person name="Li C."/>
            <person name="Wickell D."/>
            <person name="Kuo L.Y."/>
            <person name="Chen X."/>
            <person name="Nie B."/>
            <person name="Liao X."/>
            <person name="Peng D."/>
            <person name="Ji J."/>
            <person name="Jenkins J."/>
            <person name="Williams M."/>
            <person name="Shu S."/>
            <person name="Plott C."/>
            <person name="Barry K."/>
            <person name="Rajasekar S."/>
            <person name="Grimwood J."/>
            <person name="Han X."/>
            <person name="Sun S."/>
            <person name="Hou Z."/>
            <person name="He W."/>
            <person name="Dai G."/>
            <person name="Sun C."/>
            <person name="Schmutz J."/>
            <person name="Leebens-Mack J.H."/>
            <person name="Li F.W."/>
            <person name="Wang L."/>
        </authorList>
    </citation>
    <scope>NUCLEOTIDE SEQUENCE [LARGE SCALE GENOMIC DNA]</scope>
    <source>
        <strain evidence="2">cv. PW_Plant_1</strain>
    </source>
</reference>
<name>A0ACC2AWM9_DIPCM</name>
<accession>A0ACC2AWM9</accession>
<keyword evidence="2" id="KW-1185">Reference proteome</keyword>
<proteinExistence type="predicted"/>
<evidence type="ECO:0000313" key="2">
    <source>
        <dbReference type="Proteomes" id="UP001162992"/>
    </source>
</evidence>
<comment type="caution">
    <text evidence="1">The sequence shown here is derived from an EMBL/GenBank/DDBJ whole genome shotgun (WGS) entry which is preliminary data.</text>
</comment>
<gene>
    <name evidence="1" type="ORF">O6H91_19G075700</name>
</gene>
<dbReference type="Proteomes" id="UP001162992">
    <property type="component" value="Chromosome 19"/>
</dbReference>
<sequence>MLQIFLRSIMACTWVIFLLLTIHVVIAQTSTCQQLSPSPTLQKFVDALPIPAIIHIPIGRQVTLGAYKILQKLHRDLPSTVLYGYGSSQAAATSPGPTLRATQGIEAYVRWENHIKDDSHFLPVDATIHWANPKSGGVPIVTHLHGAEVESASDGHPDAWFTQRRETGPRFVTQNYVYANSQSQTMLWYHDHTVGITRLNVYAGLAGLYFIDSPVAYVDNLPSGAFEVPLVIQDKQFYANGSLNFPNVGDSPLIHPVWCPEFFGDTILVNGKVWPYLNVQPRLYRFRILNAANARFFVLSFNNSALSFKQIGTDGGFLDKSIVLSTLTIPPAYRVDVLVDFSSLAPGTDVVLTNSGPAPFPSGDPSQSPNGTKVVMNFHVISATKNAPGASGSISTTIFQPAPSINLEKAFVRKNLTLKEFDDNNGNPILILLSSLSWTDPVTETPSVGSVEIWEIINLTPDAHPMHVHLIQFRVLNQQSFDQTGYLNGSCTLSLQFPDPKSCFTENSRQPDVDQIGWKDTTITWPSNVTRLWIRFTSQGGSSFPFDATGGPGYVWHCHILDHEDNDMMRPYVLH</sequence>
<evidence type="ECO:0000313" key="1">
    <source>
        <dbReference type="EMBL" id="KAJ7521933.1"/>
    </source>
</evidence>
<organism evidence="1 2">
    <name type="scientific">Diphasiastrum complanatum</name>
    <name type="common">Issler's clubmoss</name>
    <name type="synonym">Lycopodium complanatum</name>
    <dbReference type="NCBI Taxonomy" id="34168"/>
    <lineage>
        <taxon>Eukaryota</taxon>
        <taxon>Viridiplantae</taxon>
        <taxon>Streptophyta</taxon>
        <taxon>Embryophyta</taxon>
        <taxon>Tracheophyta</taxon>
        <taxon>Lycopodiopsida</taxon>
        <taxon>Lycopodiales</taxon>
        <taxon>Lycopodiaceae</taxon>
        <taxon>Lycopodioideae</taxon>
        <taxon>Diphasiastrum</taxon>
    </lineage>
</organism>